<dbReference type="SMART" id="SM00184">
    <property type="entry name" value="RING"/>
    <property type="match status" value="1"/>
</dbReference>
<gene>
    <name evidence="6" type="ORF">STAS_01617</name>
</gene>
<evidence type="ECO:0000256" key="2">
    <source>
        <dbReference type="ARBA" id="ARBA00022771"/>
    </source>
</evidence>
<evidence type="ECO:0000259" key="5">
    <source>
        <dbReference type="PROSITE" id="PS50089"/>
    </source>
</evidence>
<sequence>MGSEAGFEYHWQLSMGDANKIDPKLISKVKAHETNPHIAPKLKPGYRIFVFEFKTNFILARMPFGPNTFMDSESFYAIVLELENSALDRCLLNAQALERLRNYWMTRDEIIRLVDEAIDFARQNAGCREVNWASLVVVGLEVRTAQQEGESNEAVMDRVIRAQYLVPLPYLPMTYSTVEYAPKIYDIRHYVMRNRLREKVDKIEGMCGICSRNMSLSIVVSKLPRCGHTFHSGCIYLWLEGCNRCPSCQTLLFNSHDLSLIAGCD</sequence>
<dbReference type="OrthoDB" id="3824970at2759"/>
<evidence type="ECO:0000256" key="4">
    <source>
        <dbReference type="PROSITE-ProRule" id="PRU00175"/>
    </source>
</evidence>
<evidence type="ECO:0000256" key="1">
    <source>
        <dbReference type="ARBA" id="ARBA00022723"/>
    </source>
</evidence>
<keyword evidence="7" id="KW-1185">Reference proteome</keyword>
<keyword evidence="3" id="KW-0862">Zinc</keyword>
<dbReference type="InterPro" id="IPR013083">
    <property type="entry name" value="Znf_RING/FYVE/PHD"/>
</dbReference>
<dbReference type="GO" id="GO:0008270">
    <property type="term" value="F:zinc ion binding"/>
    <property type="evidence" value="ECO:0007669"/>
    <property type="project" value="UniProtKB-KW"/>
</dbReference>
<name>A0A5A7NZS3_STRAF</name>
<organism evidence="6 7">
    <name type="scientific">Striga asiatica</name>
    <name type="common">Asiatic witchweed</name>
    <name type="synonym">Buchnera asiatica</name>
    <dbReference type="NCBI Taxonomy" id="4170"/>
    <lineage>
        <taxon>Eukaryota</taxon>
        <taxon>Viridiplantae</taxon>
        <taxon>Streptophyta</taxon>
        <taxon>Embryophyta</taxon>
        <taxon>Tracheophyta</taxon>
        <taxon>Spermatophyta</taxon>
        <taxon>Magnoliopsida</taxon>
        <taxon>eudicotyledons</taxon>
        <taxon>Gunneridae</taxon>
        <taxon>Pentapetalae</taxon>
        <taxon>asterids</taxon>
        <taxon>lamiids</taxon>
        <taxon>Lamiales</taxon>
        <taxon>Orobanchaceae</taxon>
        <taxon>Buchnereae</taxon>
        <taxon>Striga</taxon>
    </lineage>
</organism>
<feature type="domain" description="RING-type" evidence="5">
    <location>
        <begin position="207"/>
        <end position="249"/>
    </location>
</feature>
<evidence type="ECO:0000313" key="6">
    <source>
        <dbReference type="EMBL" id="GER26003.1"/>
    </source>
</evidence>
<proteinExistence type="predicted"/>
<dbReference type="InterPro" id="IPR052788">
    <property type="entry name" value="RING-type_E3_ligase_ATL"/>
</dbReference>
<accession>A0A5A7NZS3</accession>
<dbReference type="PROSITE" id="PS50089">
    <property type="entry name" value="ZF_RING_2"/>
    <property type="match status" value="1"/>
</dbReference>
<dbReference type="Proteomes" id="UP000325081">
    <property type="component" value="Unassembled WGS sequence"/>
</dbReference>
<dbReference type="SUPFAM" id="SSF57850">
    <property type="entry name" value="RING/U-box"/>
    <property type="match status" value="1"/>
</dbReference>
<dbReference type="InterPro" id="IPR001841">
    <property type="entry name" value="Znf_RING"/>
</dbReference>
<reference evidence="7" key="1">
    <citation type="journal article" date="2019" name="Curr. Biol.">
        <title>Genome Sequence of Striga asiatica Provides Insight into the Evolution of Plant Parasitism.</title>
        <authorList>
            <person name="Yoshida S."/>
            <person name="Kim S."/>
            <person name="Wafula E.K."/>
            <person name="Tanskanen J."/>
            <person name="Kim Y.M."/>
            <person name="Honaas L."/>
            <person name="Yang Z."/>
            <person name="Spallek T."/>
            <person name="Conn C.E."/>
            <person name="Ichihashi Y."/>
            <person name="Cheong K."/>
            <person name="Cui S."/>
            <person name="Der J.P."/>
            <person name="Gundlach H."/>
            <person name="Jiao Y."/>
            <person name="Hori C."/>
            <person name="Ishida J.K."/>
            <person name="Kasahara H."/>
            <person name="Kiba T."/>
            <person name="Kim M.S."/>
            <person name="Koo N."/>
            <person name="Laohavisit A."/>
            <person name="Lee Y.H."/>
            <person name="Lumba S."/>
            <person name="McCourt P."/>
            <person name="Mortimer J.C."/>
            <person name="Mutuku J.M."/>
            <person name="Nomura T."/>
            <person name="Sasaki-Sekimoto Y."/>
            <person name="Seto Y."/>
            <person name="Wang Y."/>
            <person name="Wakatake T."/>
            <person name="Sakakibara H."/>
            <person name="Demura T."/>
            <person name="Yamaguchi S."/>
            <person name="Yoneyama K."/>
            <person name="Manabe R.I."/>
            <person name="Nelson D.C."/>
            <person name="Schulman A.H."/>
            <person name="Timko M.P."/>
            <person name="dePamphilis C.W."/>
            <person name="Choi D."/>
            <person name="Shirasu K."/>
        </authorList>
    </citation>
    <scope>NUCLEOTIDE SEQUENCE [LARGE SCALE GENOMIC DNA]</scope>
    <source>
        <strain evidence="7">cv. UVA1</strain>
    </source>
</reference>
<dbReference type="PANTHER" id="PTHR45798:SF97">
    <property type="entry name" value="ALCOHOL-SENSITIVE RING FINGER PROTEIN 1"/>
    <property type="match status" value="1"/>
</dbReference>
<protein>
    <submittedName>
        <fullName evidence="6">RING/U-box superfamily protein</fullName>
    </submittedName>
</protein>
<keyword evidence="2 4" id="KW-0863">Zinc-finger</keyword>
<dbReference type="PANTHER" id="PTHR45798">
    <property type="entry name" value="RING-H2 FINGER PROTEIN ATL61-RELATED-RELATED"/>
    <property type="match status" value="1"/>
</dbReference>
<dbReference type="Pfam" id="PF13639">
    <property type="entry name" value="zf-RING_2"/>
    <property type="match status" value="1"/>
</dbReference>
<dbReference type="CDD" id="cd16448">
    <property type="entry name" value="RING-H2"/>
    <property type="match status" value="1"/>
</dbReference>
<dbReference type="EMBL" id="BKCP01000669">
    <property type="protein sequence ID" value="GER26003.1"/>
    <property type="molecule type" value="Genomic_DNA"/>
</dbReference>
<dbReference type="AlphaFoldDB" id="A0A5A7NZS3"/>
<comment type="caution">
    <text evidence="6">The sequence shown here is derived from an EMBL/GenBank/DDBJ whole genome shotgun (WGS) entry which is preliminary data.</text>
</comment>
<keyword evidence="1" id="KW-0479">Metal-binding</keyword>
<evidence type="ECO:0000256" key="3">
    <source>
        <dbReference type="ARBA" id="ARBA00022833"/>
    </source>
</evidence>
<dbReference type="Gene3D" id="3.30.40.10">
    <property type="entry name" value="Zinc/RING finger domain, C3HC4 (zinc finger)"/>
    <property type="match status" value="1"/>
</dbReference>
<evidence type="ECO:0000313" key="7">
    <source>
        <dbReference type="Proteomes" id="UP000325081"/>
    </source>
</evidence>